<dbReference type="EMBL" id="VZDO01000003">
    <property type="protein sequence ID" value="KAB0681358.1"/>
    <property type="molecule type" value="Genomic_DNA"/>
</dbReference>
<evidence type="ECO:0000259" key="4">
    <source>
        <dbReference type="PROSITE" id="PS50932"/>
    </source>
</evidence>
<dbReference type="SUPFAM" id="SSF47413">
    <property type="entry name" value="lambda repressor-like DNA-binding domains"/>
    <property type="match status" value="1"/>
</dbReference>
<dbReference type="SMART" id="SM00354">
    <property type="entry name" value="HTH_LACI"/>
    <property type="match status" value="1"/>
</dbReference>
<protein>
    <submittedName>
        <fullName evidence="5">LacI family transcriptional regulator</fullName>
    </submittedName>
</protein>
<organism evidence="5 6">
    <name type="scientific">Plantimonas leprariae</name>
    <dbReference type="NCBI Taxonomy" id="2615207"/>
    <lineage>
        <taxon>Bacteria</taxon>
        <taxon>Pseudomonadati</taxon>
        <taxon>Pseudomonadota</taxon>
        <taxon>Alphaproteobacteria</taxon>
        <taxon>Hyphomicrobiales</taxon>
        <taxon>Aurantimonadaceae</taxon>
        <taxon>Plantimonas</taxon>
    </lineage>
</organism>
<dbReference type="CDD" id="cd06267">
    <property type="entry name" value="PBP1_LacI_sugar_binding-like"/>
    <property type="match status" value="1"/>
</dbReference>
<dbReference type="Gene3D" id="1.10.260.40">
    <property type="entry name" value="lambda repressor-like DNA-binding domains"/>
    <property type="match status" value="1"/>
</dbReference>
<keyword evidence="1" id="KW-0805">Transcription regulation</keyword>
<accession>A0A7V7PRI4</accession>
<keyword evidence="2" id="KW-0238">DNA-binding</keyword>
<feature type="domain" description="HTH lacI-type" evidence="4">
    <location>
        <begin position="13"/>
        <end position="56"/>
    </location>
</feature>
<dbReference type="PANTHER" id="PTHR30146">
    <property type="entry name" value="LACI-RELATED TRANSCRIPTIONAL REPRESSOR"/>
    <property type="match status" value="1"/>
</dbReference>
<keyword evidence="6" id="KW-1185">Reference proteome</keyword>
<gene>
    <name evidence="5" type="ORF">F6X38_05590</name>
</gene>
<keyword evidence="3" id="KW-0804">Transcription</keyword>
<evidence type="ECO:0000313" key="6">
    <source>
        <dbReference type="Proteomes" id="UP000432089"/>
    </source>
</evidence>
<dbReference type="CDD" id="cd01392">
    <property type="entry name" value="HTH_LacI"/>
    <property type="match status" value="1"/>
</dbReference>
<sequence length="350" mass="36706">MPAPARAERPGRPRQTDIARLSGVSVSTVSRALAGEPGISAGARSAVAKAAAELGYPLPPGFAGGDGATLEGLAFDVLLPAERATGDLGPFYQDILDGLRAAADACRFRVAVRLLADDVLRARDLERCGVDGVFVVGLDLDEAAMPGYADARPLVLVNGADPSLALDCVSPANFYGGRLGARTLLDLGHRRIAYVAGQHRHTTRERARGFRHAVAELADAAGFEGVLTFSGRTFEEAAAKTRELLLHQPDITAVFCMNDAIALGVLSALEALGLSVPDDVSVLGFDDLPCASLMSPRLSTLFVDRRALAHEAVDVMRHRLAEPAAPARQVQHAVRLVEGGTIAAAKATLP</sequence>
<dbReference type="GO" id="GO:0003700">
    <property type="term" value="F:DNA-binding transcription factor activity"/>
    <property type="evidence" value="ECO:0007669"/>
    <property type="project" value="TreeGrafter"/>
</dbReference>
<dbReference type="PROSITE" id="PS50932">
    <property type="entry name" value="HTH_LACI_2"/>
    <property type="match status" value="1"/>
</dbReference>
<comment type="caution">
    <text evidence="5">The sequence shown here is derived from an EMBL/GenBank/DDBJ whole genome shotgun (WGS) entry which is preliminary data.</text>
</comment>
<dbReference type="GO" id="GO:0000976">
    <property type="term" value="F:transcription cis-regulatory region binding"/>
    <property type="evidence" value="ECO:0007669"/>
    <property type="project" value="TreeGrafter"/>
</dbReference>
<dbReference type="SUPFAM" id="SSF53822">
    <property type="entry name" value="Periplasmic binding protein-like I"/>
    <property type="match status" value="1"/>
</dbReference>
<name>A0A7V7PRI4_9HYPH</name>
<dbReference type="InterPro" id="IPR046335">
    <property type="entry name" value="LacI/GalR-like_sensor"/>
</dbReference>
<evidence type="ECO:0000313" key="5">
    <source>
        <dbReference type="EMBL" id="KAB0681358.1"/>
    </source>
</evidence>
<dbReference type="Pfam" id="PF00356">
    <property type="entry name" value="LacI"/>
    <property type="match status" value="1"/>
</dbReference>
<evidence type="ECO:0000256" key="1">
    <source>
        <dbReference type="ARBA" id="ARBA00023015"/>
    </source>
</evidence>
<dbReference type="Proteomes" id="UP000432089">
    <property type="component" value="Unassembled WGS sequence"/>
</dbReference>
<dbReference type="PANTHER" id="PTHR30146:SF109">
    <property type="entry name" value="HTH-TYPE TRANSCRIPTIONAL REGULATOR GALS"/>
    <property type="match status" value="1"/>
</dbReference>
<evidence type="ECO:0000256" key="3">
    <source>
        <dbReference type="ARBA" id="ARBA00023163"/>
    </source>
</evidence>
<dbReference type="AlphaFoldDB" id="A0A7V7PRI4"/>
<dbReference type="Gene3D" id="3.40.50.2300">
    <property type="match status" value="2"/>
</dbReference>
<dbReference type="Pfam" id="PF13377">
    <property type="entry name" value="Peripla_BP_3"/>
    <property type="match status" value="1"/>
</dbReference>
<dbReference type="InterPro" id="IPR010982">
    <property type="entry name" value="Lambda_DNA-bd_dom_sf"/>
</dbReference>
<reference evidence="5 6" key="1">
    <citation type="submission" date="2019-09" db="EMBL/GenBank/DDBJ databases">
        <title>YIM 132180 draft genome.</title>
        <authorList>
            <person name="Zhang K."/>
        </authorList>
    </citation>
    <scope>NUCLEOTIDE SEQUENCE [LARGE SCALE GENOMIC DNA]</scope>
    <source>
        <strain evidence="5 6">YIM 132180</strain>
    </source>
</reference>
<proteinExistence type="predicted"/>
<dbReference type="InterPro" id="IPR000843">
    <property type="entry name" value="HTH_LacI"/>
</dbReference>
<evidence type="ECO:0000256" key="2">
    <source>
        <dbReference type="ARBA" id="ARBA00023125"/>
    </source>
</evidence>
<dbReference type="InterPro" id="IPR028082">
    <property type="entry name" value="Peripla_BP_I"/>
</dbReference>
<dbReference type="RefSeq" id="WP_150968613.1">
    <property type="nucleotide sequence ID" value="NZ_VZDO01000003.1"/>
</dbReference>